<dbReference type="Proteomes" id="UP000280834">
    <property type="component" value="Unassembled WGS sequence"/>
</dbReference>
<dbReference type="EMBL" id="UZAG01020980">
    <property type="protein sequence ID" value="VDO48619.1"/>
    <property type="molecule type" value="Genomic_DNA"/>
</dbReference>
<evidence type="ECO:0000313" key="4">
    <source>
        <dbReference type="EMBL" id="VDO48619.1"/>
    </source>
</evidence>
<dbReference type="InterPro" id="IPR007284">
    <property type="entry name" value="Ground-like_dom"/>
</dbReference>
<keyword evidence="5" id="KW-1185">Reference proteome</keyword>
<gene>
    <name evidence="4" type="ORF">BTMF_LOCUS14255</name>
</gene>
<evidence type="ECO:0000313" key="5">
    <source>
        <dbReference type="Proteomes" id="UP000280834"/>
    </source>
</evidence>
<feature type="domain" description="Ground-like" evidence="3">
    <location>
        <begin position="311"/>
        <end position="380"/>
    </location>
</feature>
<dbReference type="Pfam" id="PF04155">
    <property type="entry name" value="Ground-like"/>
    <property type="match status" value="1"/>
</dbReference>
<feature type="region of interest" description="Disordered" evidence="1">
    <location>
        <begin position="123"/>
        <end position="144"/>
    </location>
</feature>
<evidence type="ECO:0000256" key="1">
    <source>
        <dbReference type="SAM" id="MobiDB-lite"/>
    </source>
</evidence>
<proteinExistence type="predicted"/>
<dbReference type="AlphaFoldDB" id="A0A0R3R8B9"/>
<feature type="transmembrane region" description="Helical" evidence="2">
    <location>
        <begin position="12"/>
        <end position="31"/>
    </location>
</feature>
<evidence type="ECO:0000259" key="3">
    <source>
        <dbReference type="Pfam" id="PF04155"/>
    </source>
</evidence>
<evidence type="ECO:0000256" key="2">
    <source>
        <dbReference type="SAM" id="Phobius"/>
    </source>
</evidence>
<reference evidence="4 5" key="2">
    <citation type="submission" date="2018-11" db="EMBL/GenBank/DDBJ databases">
        <authorList>
            <consortium name="Pathogen Informatics"/>
        </authorList>
    </citation>
    <scope>NUCLEOTIDE SEQUENCE [LARGE SCALE GENOMIC DNA]</scope>
</reference>
<keyword evidence="2" id="KW-0812">Transmembrane</keyword>
<accession>A0A0R3R8B9</accession>
<keyword evidence="2" id="KW-1133">Transmembrane helix</keyword>
<organism evidence="6">
    <name type="scientific">Brugia timori</name>
    <dbReference type="NCBI Taxonomy" id="42155"/>
    <lineage>
        <taxon>Eukaryota</taxon>
        <taxon>Metazoa</taxon>
        <taxon>Ecdysozoa</taxon>
        <taxon>Nematoda</taxon>
        <taxon>Chromadorea</taxon>
        <taxon>Rhabditida</taxon>
        <taxon>Spirurina</taxon>
        <taxon>Spiruromorpha</taxon>
        <taxon>Filarioidea</taxon>
        <taxon>Onchocercidae</taxon>
        <taxon>Brugia</taxon>
    </lineage>
</organism>
<protein>
    <submittedName>
        <fullName evidence="6">Ground-like domain-containing protein</fullName>
    </submittedName>
</protein>
<reference evidence="6" key="1">
    <citation type="submission" date="2017-02" db="UniProtKB">
        <authorList>
            <consortium name="WormBaseParasite"/>
        </authorList>
    </citation>
    <scope>IDENTIFICATION</scope>
</reference>
<dbReference type="WBParaSite" id="BTMF_0001627501-mRNA-1">
    <property type="protein sequence ID" value="BTMF_0001627501-mRNA-1"/>
    <property type="gene ID" value="BTMF_0001627501"/>
</dbReference>
<keyword evidence="2" id="KW-0472">Membrane</keyword>
<feature type="compositionally biased region" description="Low complexity" evidence="1">
    <location>
        <begin position="123"/>
        <end position="134"/>
    </location>
</feature>
<evidence type="ECO:0000313" key="6">
    <source>
        <dbReference type="WBParaSite" id="BTMF_0001627501-mRNA-1"/>
    </source>
</evidence>
<name>A0A0R3R8B9_9BILA</name>
<sequence length="392" mass="44769">MIEILHENLIRLILFYSMLIFVILSITEAYFSKLSQSNHLCHNHSRALFYRLPVVPSPLIICLSSLQPYPPPKLSLHRPLLRSFQRSTILHPLLSRCPTFCPSFWPLCPTINSCPLKRPLLSSSSPGPSETLPPQYYDDKKNKNSSTSKFTSYLNDFSENSKNHLSDNGAYLINDINKGKNITNETYHIYSLATLNNTTNSKKKTNLLSFNHSSDIYLSSILPIQQLSQITTDNANDNKLIDNTTKSVQKTSAKYLLKNNCSSNDNDNNCISDNFTMPPENDCCTNCSIPCHFRYIQRTSLTTDQLQEVDPICNNELLRQIIAEQMDDDINKSKIRIERIARWFLGGLFGVICGNDNFAYIIQTKDFCQHQKGNVTCYAFRLLIDYNKINIP</sequence>